<keyword evidence="1" id="KW-1133">Transmembrane helix</keyword>
<keyword evidence="1" id="KW-0472">Membrane</keyword>
<protein>
    <submittedName>
        <fullName evidence="2">Uncharacterized protein</fullName>
    </submittedName>
</protein>
<dbReference type="EMBL" id="MHOQ01000038">
    <property type="protein sequence ID" value="OGZ65753.1"/>
    <property type="molecule type" value="Genomic_DNA"/>
</dbReference>
<organism evidence="2 3">
    <name type="scientific">Candidatus Staskawiczbacteria bacterium RIFCSPHIGHO2_02_FULL_33_16</name>
    <dbReference type="NCBI Taxonomy" id="1802204"/>
    <lineage>
        <taxon>Bacteria</taxon>
        <taxon>Candidatus Staskawicziibacteriota</taxon>
    </lineage>
</organism>
<dbReference type="AlphaFoldDB" id="A0A1G2HTH8"/>
<evidence type="ECO:0000256" key="1">
    <source>
        <dbReference type="SAM" id="Phobius"/>
    </source>
</evidence>
<gene>
    <name evidence="2" type="ORF">A3D34_00500</name>
</gene>
<sequence length="191" mass="21928">METPLYIKNINKKYLAAITVVVLFLVILGGYAFYKNISKDKLSLNESLELEIRQTIENNIENWPLYEKIADKQYKKFGNDQVCSASIKGNPDFMSYLQQAENGETYKLDLTHGAYLVYTPNYNNWNNEKLFSFGVGDMRICSAGWLIPLYAYSDKIVWGNITCSDGVLSQEFESCLKITQIIMGYFTTKQL</sequence>
<keyword evidence="1" id="KW-0812">Transmembrane</keyword>
<accession>A0A1G2HTH8</accession>
<evidence type="ECO:0000313" key="2">
    <source>
        <dbReference type="EMBL" id="OGZ65753.1"/>
    </source>
</evidence>
<proteinExistence type="predicted"/>
<comment type="caution">
    <text evidence="2">The sequence shown here is derived from an EMBL/GenBank/DDBJ whole genome shotgun (WGS) entry which is preliminary data.</text>
</comment>
<feature type="transmembrane region" description="Helical" evidence="1">
    <location>
        <begin position="14"/>
        <end position="34"/>
    </location>
</feature>
<evidence type="ECO:0000313" key="3">
    <source>
        <dbReference type="Proteomes" id="UP000179183"/>
    </source>
</evidence>
<reference evidence="2 3" key="1">
    <citation type="journal article" date="2016" name="Nat. Commun.">
        <title>Thousands of microbial genomes shed light on interconnected biogeochemical processes in an aquifer system.</title>
        <authorList>
            <person name="Anantharaman K."/>
            <person name="Brown C.T."/>
            <person name="Hug L.A."/>
            <person name="Sharon I."/>
            <person name="Castelle C.J."/>
            <person name="Probst A.J."/>
            <person name="Thomas B.C."/>
            <person name="Singh A."/>
            <person name="Wilkins M.J."/>
            <person name="Karaoz U."/>
            <person name="Brodie E.L."/>
            <person name="Williams K.H."/>
            <person name="Hubbard S.S."/>
            <person name="Banfield J.F."/>
        </authorList>
    </citation>
    <scope>NUCLEOTIDE SEQUENCE [LARGE SCALE GENOMIC DNA]</scope>
</reference>
<dbReference type="Proteomes" id="UP000179183">
    <property type="component" value="Unassembled WGS sequence"/>
</dbReference>
<name>A0A1G2HTH8_9BACT</name>